<gene>
    <name evidence="2" type="ORF">B2J93_9054</name>
</gene>
<feature type="compositionally biased region" description="Basic and acidic residues" evidence="1">
    <location>
        <begin position="23"/>
        <end position="34"/>
    </location>
</feature>
<evidence type="ECO:0000313" key="3">
    <source>
        <dbReference type="Proteomes" id="UP000242519"/>
    </source>
</evidence>
<feature type="compositionally biased region" description="Acidic residues" evidence="1">
    <location>
        <begin position="93"/>
        <end position="102"/>
    </location>
</feature>
<proteinExistence type="predicted"/>
<evidence type="ECO:0000313" key="2">
    <source>
        <dbReference type="EMBL" id="OWP02780.1"/>
    </source>
</evidence>
<feature type="compositionally biased region" description="Polar residues" evidence="1">
    <location>
        <begin position="132"/>
        <end position="143"/>
    </location>
</feature>
<feature type="region of interest" description="Disordered" evidence="1">
    <location>
        <begin position="196"/>
        <end position="239"/>
    </location>
</feature>
<dbReference type="AlphaFoldDB" id="A0A218Z5A8"/>
<sequence>MPPQTRHQAELPTGQPLHQPITNDRRQRQRDDGRSIYVHPFSLGMQIVYDSDDSTDGDVSSLDLDREHDPDEAEDTDEDENENDSIIVIGDGNDADSEDSEPAAEIRLEVDDDDTISDLSLVEREIPCPIQRQASSTFNARNDPSSLPSPSPASQPASAAATAFNQAPSHFERVYRGRTIIWSHVDWARHGPAVLARESRQRENEKRWRREGGKSRAARKQAWRRRSGGRDRDERGRFV</sequence>
<dbReference type="InParanoid" id="A0A218Z5A8"/>
<feature type="compositionally biased region" description="Acidic residues" evidence="1">
    <location>
        <begin position="70"/>
        <end position="83"/>
    </location>
</feature>
<comment type="caution">
    <text evidence="2">The sequence shown here is derived from an EMBL/GenBank/DDBJ whole genome shotgun (WGS) entry which is preliminary data.</text>
</comment>
<feature type="compositionally biased region" description="Basic and acidic residues" evidence="1">
    <location>
        <begin position="197"/>
        <end position="214"/>
    </location>
</feature>
<accession>A0A218Z5A8</accession>
<reference evidence="2 3" key="1">
    <citation type="submission" date="2017-04" db="EMBL/GenBank/DDBJ databases">
        <title>Draft genome sequence of Marssonina coronaria NL1: causal agent of apple blotch.</title>
        <authorList>
            <person name="Cheng Q."/>
        </authorList>
    </citation>
    <scope>NUCLEOTIDE SEQUENCE [LARGE SCALE GENOMIC DNA]</scope>
    <source>
        <strain evidence="2 3">NL1</strain>
    </source>
</reference>
<evidence type="ECO:0000256" key="1">
    <source>
        <dbReference type="SAM" id="MobiDB-lite"/>
    </source>
</evidence>
<feature type="compositionally biased region" description="Basic residues" evidence="1">
    <location>
        <begin position="216"/>
        <end position="227"/>
    </location>
</feature>
<protein>
    <submittedName>
        <fullName evidence="2">Uncharacterized protein</fullName>
    </submittedName>
</protein>
<keyword evidence="3" id="KW-1185">Reference proteome</keyword>
<name>A0A218Z5A8_9HELO</name>
<feature type="compositionally biased region" description="Low complexity" evidence="1">
    <location>
        <begin position="154"/>
        <end position="163"/>
    </location>
</feature>
<feature type="compositionally biased region" description="Basic and acidic residues" evidence="1">
    <location>
        <begin position="228"/>
        <end position="239"/>
    </location>
</feature>
<feature type="region of interest" description="Disordered" evidence="1">
    <location>
        <begin position="48"/>
        <end position="111"/>
    </location>
</feature>
<dbReference type="Proteomes" id="UP000242519">
    <property type="component" value="Unassembled WGS sequence"/>
</dbReference>
<organism evidence="2 3">
    <name type="scientific">Diplocarpon coronariae</name>
    <dbReference type="NCBI Taxonomy" id="2795749"/>
    <lineage>
        <taxon>Eukaryota</taxon>
        <taxon>Fungi</taxon>
        <taxon>Dikarya</taxon>
        <taxon>Ascomycota</taxon>
        <taxon>Pezizomycotina</taxon>
        <taxon>Leotiomycetes</taxon>
        <taxon>Helotiales</taxon>
        <taxon>Drepanopezizaceae</taxon>
        <taxon>Diplocarpon</taxon>
    </lineage>
</organism>
<dbReference type="EMBL" id="MZNU01000210">
    <property type="protein sequence ID" value="OWP02780.1"/>
    <property type="molecule type" value="Genomic_DNA"/>
</dbReference>
<feature type="region of interest" description="Disordered" evidence="1">
    <location>
        <begin position="1"/>
        <end position="36"/>
    </location>
</feature>
<feature type="region of interest" description="Disordered" evidence="1">
    <location>
        <begin position="123"/>
        <end position="163"/>
    </location>
</feature>